<dbReference type="AlphaFoldDB" id="A0AAV3Z5T4"/>
<feature type="region of interest" description="Disordered" evidence="1">
    <location>
        <begin position="34"/>
        <end position="54"/>
    </location>
</feature>
<organism evidence="2 3">
    <name type="scientific">Plakobranchus ocellatus</name>
    <dbReference type="NCBI Taxonomy" id="259542"/>
    <lineage>
        <taxon>Eukaryota</taxon>
        <taxon>Metazoa</taxon>
        <taxon>Spiralia</taxon>
        <taxon>Lophotrochozoa</taxon>
        <taxon>Mollusca</taxon>
        <taxon>Gastropoda</taxon>
        <taxon>Heterobranchia</taxon>
        <taxon>Euthyneura</taxon>
        <taxon>Panpulmonata</taxon>
        <taxon>Sacoglossa</taxon>
        <taxon>Placobranchoidea</taxon>
        <taxon>Plakobranchidae</taxon>
        <taxon>Plakobranchus</taxon>
    </lineage>
</organism>
<proteinExistence type="predicted"/>
<protein>
    <submittedName>
        <fullName evidence="2">Uncharacterized protein</fullName>
    </submittedName>
</protein>
<sequence>MSKYPKLHVFVSGGAGGTVDSESALASARTHSVAGLIPPPAPRSGGRPGSLRSPSCGQAICTNESHLNHILAYPGVNL</sequence>
<feature type="compositionally biased region" description="Low complexity" evidence="1">
    <location>
        <begin position="43"/>
        <end position="54"/>
    </location>
</feature>
<evidence type="ECO:0000256" key="1">
    <source>
        <dbReference type="SAM" id="MobiDB-lite"/>
    </source>
</evidence>
<keyword evidence="3" id="KW-1185">Reference proteome</keyword>
<reference evidence="2 3" key="1">
    <citation type="journal article" date="2021" name="Elife">
        <title>Chloroplast acquisition without the gene transfer in kleptoplastic sea slugs, Plakobranchus ocellatus.</title>
        <authorList>
            <person name="Maeda T."/>
            <person name="Takahashi S."/>
            <person name="Yoshida T."/>
            <person name="Shimamura S."/>
            <person name="Takaki Y."/>
            <person name="Nagai Y."/>
            <person name="Toyoda A."/>
            <person name="Suzuki Y."/>
            <person name="Arimoto A."/>
            <person name="Ishii H."/>
            <person name="Satoh N."/>
            <person name="Nishiyama T."/>
            <person name="Hasebe M."/>
            <person name="Maruyama T."/>
            <person name="Minagawa J."/>
            <person name="Obokata J."/>
            <person name="Shigenobu S."/>
        </authorList>
    </citation>
    <scope>NUCLEOTIDE SEQUENCE [LARGE SCALE GENOMIC DNA]</scope>
</reference>
<evidence type="ECO:0000313" key="3">
    <source>
        <dbReference type="Proteomes" id="UP000735302"/>
    </source>
</evidence>
<accession>A0AAV3Z5T4</accession>
<dbReference type="Proteomes" id="UP000735302">
    <property type="component" value="Unassembled WGS sequence"/>
</dbReference>
<comment type="caution">
    <text evidence="2">The sequence shown here is derived from an EMBL/GenBank/DDBJ whole genome shotgun (WGS) entry which is preliminary data.</text>
</comment>
<dbReference type="EMBL" id="BLXT01001969">
    <property type="protein sequence ID" value="GFN89904.1"/>
    <property type="molecule type" value="Genomic_DNA"/>
</dbReference>
<evidence type="ECO:0000313" key="2">
    <source>
        <dbReference type="EMBL" id="GFN89904.1"/>
    </source>
</evidence>
<name>A0AAV3Z5T4_9GAST</name>
<gene>
    <name evidence="2" type="ORF">PoB_001641000</name>
</gene>